<comment type="catalytic activity">
    <reaction evidence="1 4">
        <text>[protein]-peptidylproline (omega=180) = [protein]-peptidylproline (omega=0)</text>
        <dbReference type="Rhea" id="RHEA:16237"/>
        <dbReference type="Rhea" id="RHEA-COMP:10747"/>
        <dbReference type="Rhea" id="RHEA-COMP:10748"/>
        <dbReference type="ChEBI" id="CHEBI:83833"/>
        <dbReference type="ChEBI" id="CHEBI:83834"/>
        <dbReference type="EC" id="5.2.1.8"/>
    </reaction>
</comment>
<accession>A0A9P0E4L2</accession>
<dbReference type="Gene3D" id="2.40.100.10">
    <property type="entry name" value="Cyclophilin-like"/>
    <property type="match status" value="1"/>
</dbReference>
<keyword evidence="2 4" id="KW-0697">Rotamase</keyword>
<evidence type="ECO:0000256" key="4">
    <source>
        <dbReference type="RuleBase" id="RU363019"/>
    </source>
</evidence>
<dbReference type="PANTHER" id="PTHR11071:SF561">
    <property type="entry name" value="PEPTIDYL-PROLYL CIS-TRANS ISOMERASE D-RELATED"/>
    <property type="match status" value="1"/>
</dbReference>
<evidence type="ECO:0000256" key="5">
    <source>
        <dbReference type="SAM" id="Phobius"/>
    </source>
</evidence>
<feature type="domain" description="PPIase cyclophilin-type" evidence="6">
    <location>
        <begin position="30"/>
        <end position="188"/>
    </location>
</feature>
<keyword evidence="5" id="KW-0812">Transmembrane</keyword>
<dbReference type="FunFam" id="2.40.100.10:FF:000001">
    <property type="entry name" value="Peptidyl-prolyl cis-trans isomerase"/>
    <property type="match status" value="1"/>
</dbReference>
<dbReference type="EMBL" id="OV725077">
    <property type="protein sequence ID" value="CAH1391571.1"/>
    <property type="molecule type" value="Genomic_DNA"/>
</dbReference>
<dbReference type="PANTHER" id="PTHR11071">
    <property type="entry name" value="PEPTIDYL-PROLYL CIS-TRANS ISOMERASE"/>
    <property type="match status" value="1"/>
</dbReference>
<keyword evidence="8" id="KW-1185">Reference proteome</keyword>
<dbReference type="AlphaFoldDB" id="A0A9P0E4L2"/>
<protein>
    <recommendedName>
        <fullName evidence="4">Peptidyl-prolyl cis-trans isomerase</fullName>
        <shortName evidence="4">PPIase</shortName>
        <ecNumber evidence="4">5.2.1.8</ecNumber>
    </recommendedName>
</protein>
<evidence type="ECO:0000259" key="6">
    <source>
        <dbReference type="PROSITE" id="PS50072"/>
    </source>
</evidence>
<keyword evidence="3 4" id="KW-0413">Isomerase</keyword>
<comment type="function">
    <text evidence="4">PPIases accelerate the folding of proteins. It catalyzes the cis-trans isomerization of proline imidic peptide bonds in oligopeptides.</text>
</comment>
<dbReference type="GO" id="GO:0006457">
    <property type="term" value="P:protein folding"/>
    <property type="evidence" value="ECO:0007669"/>
    <property type="project" value="InterPro"/>
</dbReference>
<evidence type="ECO:0000256" key="2">
    <source>
        <dbReference type="ARBA" id="ARBA00023110"/>
    </source>
</evidence>
<dbReference type="OrthoDB" id="10064525at2759"/>
<evidence type="ECO:0000256" key="3">
    <source>
        <dbReference type="ARBA" id="ARBA00023235"/>
    </source>
</evidence>
<dbReference type="SUPFAM" id="SSF50891">
    <property type="entry name" value="Cyclophilin-like"/>
    <property type="match status" value="1"/>
</dbReference>
<feature type="transmembrane region" description="Helical" evidence="5">
    <location>
        <begin position="204"/>
        <end position="226"/>
    </location>
</feature>
<dbReference type="PROSITE" id="PS50072">
    <property type="entry name" value="CSA_PPIASE_2"/>
    <property type="match status" value="1"/>
</dbReference>
<dbReference type="EC" id="5.2.1.8" evidence="4"/>
<name>A0A9P0E4L2_NEZVI</name>
<evidence type="ECO:0000256" key="1">
    <source>
        <dbReference type="ARBA" id="ARBA00000971"/>
    </source>
</evidence>
<dbReference type="InterPro" id="IPR020892">
    <property type="entry name" value="Cyclophilin-type_PPIase_CS"/>
</dbReference>
<dbReference type="InterPro" id="IPR002130">
    <property type="entry name" value="Cyclophilin-type_PPIase_dom"/>
</dbReference>
<evidence type="ECO:0000313" key="7">
    <source>
        <dbReference type="EMBL" id="CAH1391571.1"/>
    </source>
</evidence>
<dbReference type="Proteomes" id="UP001152798">
    <property type="component" value="Chromosome 1"/>
</dbReference>
<feature type="signal peptide" evidence="4">
    <location>
        <begin position="1"/>
        <end position="19"/>
    </location>
</feature>
<keyword evidence="5" id="KW-1133">Transmembrane helix</keyword>
<comment type="similarity">
    <text evidence="4">Belongs to the cyclophilin-type PPIase family.</text>
</comment>
<dbReference type="GO" id="GO:0016018">
    <property type="term" value="F:cyclosporin A binding"/>
    <property type="evidence" value="ECO:0007669"/>
    <property type="project" value="TreeGrafter"/>
</dbReference>
<keyword evidence="5" id="KW-0472">Membrane</keyword>
<dbReference type="InterPro" id="IPR029000">
    <property type="entry name" value="Cyclophilin-like_dom_sf"/>
</dbReference>
<evidence type="ECO:0000313" key="8">
    <source>
        <dbReference type="Proteomes" id="UP001152798"/>
    </source>
</evidence>
<dbReference type="GO" id="GO:0005737">
    <property type="term" value="C:cytoplasm"/>
    <property type="evidence" value="ECO:0007669"/>
    <property type="project" value="TreeGrafter"/>
</dbReference>
<proteinExistence type="inferred from homology"/>
<dbReference type="PRINTS" id="PR00153">
    <property type="entry name" value="CSAPPISMRASE"/>
</dbReference>
<feature type="chain" id="PRO_5040536419" description="Peptidyl-prolyl cis-trans isomerase" evidence="4">
    <location>
        <begin position="20"/>
        <end position="232"/>
    </location>
</feature>
<keyword evidence="4" id="KW-0732">Signal</keyword>
<reference evidence="7" key="1">
    <citation type="submission" date="2022-01" db="EMBL/GenBank/DDBJ databases">
        <authorList>
            <person name="King R."/>
        </authorList>
    </citation>
    <scope>NUCLEOTIDE SEQUENCE</scope>
</reference>
<dbReference type="Pfam" id="PF00160">
    <property type="entry name" value="Pro_isomerase"/>
    <property type="match status" value="1"/>
</dbReference>
<sequence>MYFGLALLPLLFLASLTRGEQELLVTKQVYFDITIGGKDAGRIVIGLFGQDVPKTVNNFYKITTKGIKGRTYAGSRFHRVIKKFMIQGGDIVNGDGTGLTSVYGHAFEDENFNLKHTGAGFLSMANSGPNSNGSQFFITTIQTPWLDGHHVVFGKVIEGQRIVHTIENLRTDNDDAPLTEVRIKACGEVPTPQPFLIRNDWQTLLKASVVPLGMSFTILAIFQFFMRNLKVD</sequence>
<gene>
    <name evidence="7" type="ORF">NEZAVI_LOCUS2568</name>
</gene>
<dbReference type="GO" id="GO:0003755">
    <property type="term" value="F:peptidyl-prolyl cis-trans isomerase activity"/>
    <property type="evidence" value="ECO:0007669"/>
    <property type="project" value="UniProtKB-UniRule"/>
</dbReference>
<organism evidence="7 8">
    <name type="scientific">Nezara viridula</name>
    <name type="common">Southern green stink bug</name>
    <name type="synonym">Cimex viridulus</name>
    <dbReference type="NCBI Taxonomy" id="85310"/>
    <lineage>
        <taxon>Eukaryota</taxon>
        <taxon>Metazoa</taxon>
        <taxon>Ecdysozoa</taxon>
        <taxon>Arthropoda</taxon>
        <taxon>Hexapoda</taxon>
        <taxon>Insecta</taxon>
        <taxon>Pterygota</taxon>
        <taxon>Neoptera</taxon>
        <taxon>Paraneoptera</taxon>
        <taxon>Hemiptera</taxon>
        <taxon>Heteroptera</taxon>
        <taxon>Panheteroptera</taxon>
        <taxon>Pentatomomorpha</taxon>
        <taxon>Pentatomoidea</taxon>
        <taxon>Pentatomidae</taxon>
        <taxon>Pentatominae</taxon>
        <taxon>Nezara</taxon>
    </lineage>
</organism>
<dbReference type="PROSITE" id="PS00170">
    <property type="entry name" value="CSA_PPIASE_1"/>
    <property type="match status" value="1"/>
</dbReference>